<dbReference type="GO" id="GO:0005178">
    <property type="term" value="F:integrin binding"/>
    <property type="evidence" value="ECO:0007669"/>
    <property type="project" value="TreeGrafter"/>
</dbReference>
<dbReference type="GO" id="GO:0033627">
    <property type="term" value="P:cell adhesion mediated by integrin"/>
    <property type="evidence" value="ECO:0007669"/>
    <property type="project" value="TreeGrafter"/>
</dbReference>
<evidence type="ECO:0000256" key="2">
    <source>
        <dbReference type="ARBA" id="ARBA00007449"/>
    </source>
</evidence>
<keyword evidence="4 8" id="KW-0401">Integrin</keyword>
<gene>
    <name evidence="10" type="ORF">X975_15916</name>
</gene>
<dbReference type="GO" id="GO:0009986">
    <property type="term" value="C:cell surface"/>
    <property type="evidence" value="ECO:0007669"/>
    <property type="project" value="TreeGrafter"/>
</dbReference>
<evidence type="ECO:0000256" key="8">
    <source>
        <dbReference type="RuleBase" id="RU000633"/>
    </source>
</evidence>
<comment type="similarity">
    <text evidence="2 8">Belongs to the integrin beta chain family.</text>
</comment>
<dbReference type="OrthoDB" id="6408932at2759"/>
<keyword evidence="7" id="KW-0325">Glycoprotein</keyword>
<keyword evidence="6" id="KW-1015">Disulfide bond</keyword>
<accession>A0A087UVG2</accession>
<dbReference type="EMBL" id="KK121841">
    <property type="protein sequence ID" value="KFM81351.1"/>
    <property type="molecule type" value="Genomic_DNA"/>
</dbReference>
<evidence type="ECO:0000259" key="9">
    <source>
        <dbReference type="Pfam" id="PF00362"/>
    </source>
</evidence>
<keyword evidence="5" id="KW-0472">Membrane</keyword>
<evidence type="ECO:0000313" key="11">
    <source>
        <dbReference type="Proteomes" id="UP000054359"/>
    </source>
</evidence>
<evidence type="ECO:0000256" key="4">
    <source>
        <dbReference type="ARBA" id="ARBA00023037"/>
    </source>
</evidence>
<dbReference type="PANTHER" id="PTHR10082">
    <property type="entry name" value="INTEGRIN BETA SUBUNIT"/>
    <property type="match status" value="1"/>
</dbReference>
<dbReference type="GO" id="GO:0008305">
    <property type="term" value="C:integrin complex"/>
    <property type="evidence" value="ECO:0007669"/>
    <property type="project" value="TreeGrafter"/>
</dbReference>
<comment type="subcellular location">
    <subcellularLocation>
        <location evidence="8">Cell membrane</location>
        <topology evidence="8">Single-pass type I membrane protein</topology>
    </subcellularLocation>
    <subcellularLocation>
        <location evidence="1">Membrane</location>
        <topology evidence="1">Single-pass type I membrane protein</topology>
    </subcellularLocation>
</comment>
<feature type="non-terminal residue" evidence="10">
    <location>
        <position position="70"/>
    </location>
</feature>
<dbReference type="InterPro" id="IPR015812">
    <property type="entry name" value="Integrin_bsu"/>
</dbReference>
<feature type="domain" description="Integrin beta subunit VWA" evidence="9">
    <location>
        <begin position="41"/>
        <end position="69"/>
    </location>
</feature>
<reference evidence="10 11" key="1">
    <citation type="submission" date="2013-11" db="EMBL/GenBank/DDBJ databases">
        <title>Genome sequencing of Stegodyphus mimosarum.</title>
        <authorList>
            <person name="Bechsgaard J."/>
        </authorList>
    </citation>
    <scope>NUCLEOTIDE SEQUENCE [LARGE SCALE GENOMIC DNA]</scope>
</reference>
<keyword evidence="8" id="KW-0130">Cell adhesion</keyword>
<dbReference type="Pfam" id="PF00362">
    <property type="entry name" value="Integrin_beta"/>
    <property type="match status" value="1"/>
</dbReference>
<evidence type="ECO:0000256" key="5">
    <source>
        <dbReference type="ARBA" id="ARBA00023136"/>
    </source>
</evidence>
<feature type="non-terminal residue" evidence="10">
    <location>
        <position position="1"/>
    </location>
</feature>
<dbReference type="GO" id="GO:0016477">
    <property type="term" value="P:cell migration"/>
    <property type="evidence" value="ECO:0007669"/>
    <property type="project" value="TreeGrafter"/>
</dbReference>
<dbReference type="PANTHER" id="PTHR10082:SF60">
    <property type="entry name" value="INTEGRIN BETA-PS"/>
    <property type="match status" value="1"/>
</dbReference>
<dbReference type="AlphaFoldDB" id="A0A087UVG2"/>
<evidence type="ECO:0000256" key="3">
    <source>
        <dbReference type="ARBA" id="ARBA00022692"/>
    </source>
</evidence>
<dbReference type="STRING" id="407821.A0A087UVG2"/>
<dbReference type="GO" id="GO:0007160">
    <property type="term" value="P:cell-matrix adhesion"/>
    <property type="evidence" value="ECO:0007669"/>
    <property type="project" value="TreeGrafter"/>
</dbReference>
<name>A0A087UVG2_STEMI</name>
<evidence type="ECO:0000256" key="7">
    <source>
        <dbReference type="ARBA" id="ARBA00023180"/>
    </source>
</evidence>
<keyword evidence="3 8" id="KW-0812">Transmembrane</keyword>
<evidence type="ECO:0000256" key="1">
    <source>
        <dbReference type="ARBA" id="ARBA00004479"/>
    </source>
</evidence>
<keyword evidence="11" id="KW-1185">Reference proteome</keyword>
<dbReference type="InterPro" id="IPR015439">
    <property type="entry name" value="Integrin_b-2_sf"/>
</dbReference>
<protein>
    <recommendedName>
        <fullName evidence="8">Integrin beta</fullName>
    </recommendedName>
</protein>
<dbReference type="GO" id="GO:0098609">
    <property type="term" value="P:cell-cell adhesion"/>
    <property type="evidence" value="ECO:0007669"/>
    <property type="project" value="TreeGrafter"/>
</dbReference>
<dbReference type="InterPro" id="IPR002369">
    <property type="entry name" value="Integrin_bsu_VWA"/>
</dbReference>
<evidence type="ECO:0000313" key="10">
    <source>
        <dbReference type="EMBL" id="KFM81351.1"/>
    </source>
</evidence>
<evidence type="ECO:0000256" key="6">
    <source>
        <dbReference type="ARBA" id="ARBA00023157"/>
    </source>
</evidence>
<dbReference type="InterPro" id="IPR036465">
    <property type="entry name" value="vWFA_dom_sf"/>
</dbReference>
<organism evidence="10 11">
    <name type="scientific">Stegodyphus mimosarum</name>
    <name type="common">African social velvet spider</name>
    <dbReference type="NCBI Taxonomy" id="407821"/>
    <lineage>
        <taxon>Eukaryota</taxon>
        <taxon>Metazoa</taxon>
        <taxon>Ecdysozoa</taxon>
        <taxon>Arthropoda</taxon>
        <taxon>Chelicerata</taxon>
        <taxon>Arachnida</taxon>
        <taxon>Araneae</taxon>
        <taxon>Araneomorphae</taxon>
        <taxon>Entelegynae</taxon>
        <taxon>Eresoidea</taxon>
        <taxon>Eresidae</taxon>
        <taxon>Stegodyphus</taxon>
    </lineage>
</organism>
<dbReference type="GO" id="GO:0005925">
    <property type="term" value="C:focal adhesion"/>
    <property type="evidence" value="ECO:0007669"/>
    <property type="project" value="TreeGrafter"/>
</dbReference>
<proteinExistence type="inferred from homology"/>
<dbReference type="GO" id="GO:0007229">
    <property type="term" value="P:integrin-mediated signaling pathway"/>
    <property type="evidence" value="ECO:0007669"/>
    <property type="project" value="UniProtKB-KW"/>
</dbReference>
<dbReference type="Gene3D" id="3.40.50.410">
    <property type="entry name" value="von Willebrand factor, type A domain"/>
    <property type="match status" value="1"/>
</dbReference>
<dbReference type="Gene3D" id="6.20.50.10">
    <property type="match status" value="1"/>
</dbReference>
<dbReference type="SUPFAM" id="SSF53300">
    <property type="entry name" value="vWA-like"/>
    <property type="match status" value="1"/>
</dbReference>
<dbReference type="PRINTS" id="PR01186">
    <property type="entry name" value="INTEGRINB"/>
</dbReference>
<sequence length="70" mass="7855">NEELSDAGAVAGSAIQLKPQKFKFSLRPGDPAAFTLTFRQAEDYPVDLYYLMDLTFTMKKHKETLAELAD</sequence>
<dbReference type="Proteomes" id="UP000054359">
    <property type="component" value="Unassembled WGS sequence"/>
</dbReference>